<dbReference type="EMBL" id="CVQH01024618">
    <property type="protein sequence ID" value="CRK37114.1"/>
    <property type="molecule type" value="Genomic_DNA"/>
</dbReference>
<evidence type="ECO:0000313" key="3">
    <source>
        <dbReference type="Proteomes" id="UP000044602"/>
    </source>
</evidence>
<feature type="region of interest" description="Disordered" evidence="1">
    <location>
        <begin position="1"/>
        <end position="68"/>
    </location>
</feature>
<reference evidence="2 3" key="1">
    <citation type="submission" date="2015-05" db="EMBL/GenBank/DDBJ databases">
        <authorList>
            <person name="Wang D.B."/>
            <person name="Wang M."/>
        </authorList>
    </citation>
    <scope>NUCLEOTIDE SEQUENCE [LARGE SCALE GENOMIC DNA]</scope>
    <source>
        <strain evidence="2">VL1</strain>
    </source>
</reference>
<organism evidence="2 3">
    <name type="scientific">Verticillium longisporum</name>
    <name type="common">Verticillium dahliae var. longisporum</name>
    <dbReference type="NCBI Taxonomy" id="100787"/>
    <lineage>
        <taxon>Eukaryota</taxon>
        <taxon>Fungi</taxon>
        <taxon>Dikarya</taxon>
        <taxon>Ascomycota</taxon>
        <taxon>Pezizomycotina</taxon>
        <taxon>Sordariomycetes</taxon>
        <taxon>Hypocreomycetidae</taxon>
        <taxon>Glomerellales</taxon>
        <taxon>Plectosphaerellaceae</taxon>
        <taxon>Verticillium</taxon>
    </lineage>
</organism>
<dbReference type="Proteomes" id="UP000044602">
    <property type="component" value="Unassembled WGS sequence"/>
</dbReference>
<evidence type="ECO:0000313" key="2">
    <source>
        <dbReference type="EMBL" id="CRK37114.1"/>
    </source>
</evidence>
<protein>
    <submittedName>
        <fullName evidence="2">Uncharacterized protein</fullName>
    </submittedName>
</protein>
<feature type="compositionally biased region" description="Basic and acidic residues" evidence="1">
    <location>
        <begin position="1"/>
        <end position="30"/>
    </location>
</feature>
<feature type="non-terminal residue" evidence="2">
    <location>
        <position position="1"/>
    </location>
</feature>
<dbReference type="AlphaFoldDB" id="A0A0G4MSD8"/>
<name>A0A0G4MSD8_VERLO</name>
<evidence type="ECO:0000256" key="1">
    <source>
        <dbReference type="SAM" id="MobiDB-lite"/>
    </source>
</evidence>
<gene>
    <name evidence="2" type="ORF">BN1708_020231</name>
</gene>
<proteinExistence type="predicted"/>
<keyword evidence="3" id="KW-1185">Reference proteome</keyword>
<accession>A0A0G4MSD8</accession>
<sequence length="68" mass="7905">QADGHAQQDCRVGRPGRQDWRSRSQQHDHAAAQALQPSVCLWRGRKRHEPPEHQRRQALAYGWQVRAS</sequence>